<dbReference type="GO" id="GO:0003886">
    <property type="term" value="F:DNA (cytosine-5-)-methyltransferase activity"/>
    <property type="evidence" value="ECO:0007669"/>
    <property type="project" value="UniProtKB-EC"/>
</dbReference>
<dbReference type="SUPFAM" id="SSF53335">
    <property type="entry name" value="S-adenosyl-L-methionine-dependent methyltransferases"/>
    <property type="match status" value="1"/>
</dbReference>
<dbReference type="EMBL" id="AMFJ01000771">
    <property type="protein sequence ID" value="EKE26517.1"/>
    <property type="molecule type" value="Genomic_DNA"/>
</dbReference>
<dbReference type="PANTHER" id="PTHR46098">
    <property type="entry name" value="TRNA (CYTOSINE(38)-C(5))-METHYLTRANSFERASE"/>
    <property type="match status" value="1"/>
</dbReference>
<keyword evidence="2 5" id="KW-0808">Transferase</keyword>
<dbReference type="CDD" id="cd00315">
    <property type="entry name" value="Cyt_C5_DNA_methylase"/>
    <property type="match status" value="1"/>
</dbReference>
<proteinExistence type="inferred from homology"/>
<evidence type="ECO:0000256" key="7">
    <source>
        <dbReference type="RuleBase" id="RU000417"/>
    </source>
</evidence>
<evidence type="ECO:0000256" key="2">
    <source>
        <dbReference type="ARBA" id="ARBA00022679"/>
    </source>
</evidence>
<dbReference type="PRINTS" id="PR00105">
    <property type="entry name" value="C5METTRFRASE"/>
</dbReference>
<accession>K2FXC3</accession>
<dbReference type="Pfam" id="PF00145">
    <property type="entry name" value="DNA_methylase"/>
    <property type="match status" value="1"/>
</dbReference>
<comment type="caution">
    <text evidence="8">The sequence shown here is derived from an EMBL/GenBank/DDBJ whole genome shotgun (WGS) entry which is preliminary data.</text>
</comment>
<feature type="active site" evidence="5">
    <location>
        <position position="80"/>
    </location>
</feature>
<evidence type="ECO:0000256" key="3">
    <source>
        <dbReference type="ARBA" id="ARBA00022691"/>
    </source>
</evidence>
<protein>
    <recommendedName>
        <fullName evidence="7">Cytosine-specific methyltransferase</fullName>
        <ecNumber evidence="7">2.1.1.37</ecNumber>
    </recommendedName>
</protein>
<organism evidence="8">
    <name type="scientific">uncultured bacterium</name>
    <name type="common">gcode 4</name>
    <dbReference type="NCBI Taxonomy" id="1234023"/>
    <lineage>
        <taxon>Bacteria</taxon>
        <taxon>environmental samples</taxon>
    </lineage>
</organism>
<dbReference type="NCBIfam" id="TIGR00675">
    <property type="entry name" value="dcm"/>
    <property type="match status" value="1"/>
</dbReference>
<dbReference type="PANTHER" id="PTHR46098:SF1">
    <property type="entry name" value="TRNA (CYTOSINE(38)-C(5))-METHYLTRANSFERASE"/>
    <property type="match status" value="1"/>
</dbReference>
<evidence type="ECO:0000256" key="5">
    <source>
        <dbReference type="PROSITE-ProRule" id="PRU01016"/>
    </source>
</evidence>
<name>K2FXC3_9BACT</name>
<dbReference type="InterPro" id="IPR029063">
    <property type="entry name" value="SAM-dependent_MTases_sf"/>
</dbReference>
<dbReference type="Gene3D" id="3.40.50.150">
    <property type="entry name" value="Vaccinia Virus protein VP39"/>
    <property type="match status" value="1"/>
</dbReference>
<evidence type="ECO:0000256" key="4">
    <source>
        <dbReference type="ARBA" id="ARBA00022747"/>
    </source>
</evidence>
<keyword evidence="4" id="KW-0680">Restriction system</keyword>
<keyword evidence="3 5" id="KW-0949">S-adenosyl-L-methionine</keyword>
<evidence type="ECO:0000313" key="8">
    <source>
        <dbReference type="EMBL" id="EKE26517.1"/>
    </source>
</evidence>
<evidence type="ECO:0000256" key="6">
    <source>
        <dbReference type="RuleBase" id="RU000416"/>
    </source>
</evidence>
<dbReference type="PROSITE" id="PS00094">
    <property type="entry name" value="C5_MTASE_1"/>
    <property type="match status" value="1"/>
</dbReference>
<dbReference type="InterPro" id="IPR018117">
    <property type="entry name" value="C5_DNA_meth_AS"/>
</dbReference>
<dbReference type="EC" id="2.1.1.37" evidence="7"/>
<dbReference type="InterPro" id="IPR050750">
    <property type="entry name" value="C5-MTase"/>
</dbReference>
<gene>
    <name evidence="8" type="ORF">ACD_4C00255G0001</name>
</gene>
<evidence type="ECO:0000256" key="1">
    <source>
        <dbReference type="ARBA" id="ARBA00022603"/>
    </source>
</evidence>
<keyword evidence="1 5" id="KW-0489">Methyltransferase</keyword>
<sequence>MFKFIDLFAWVWWFHQALTELWWECVFSSEIDINARKTYEANHKKNNSKLFENWNFNNDITLQDEKTIPDHDILCAGFPCQSFSIAGYQKWFEDKRWTLFFDIIRILHEKKTPIIFLENVKNLASHAEGETLRIMLEMLKEEGYYIHHKVMNSMEYGNVPQNRERIYIVWFRDKKKFDTFTFPEKIDLKVNFREILEKEVDEKYYYNWRPLFSKLKDSIIRFDRIYQWRRQYVRENKSWVCPTLTANMGTWWHNVPIILDRKWIRKITPKEAFLIQWYPKDFILPKIADSQLYKQAWNSVSMPVIKRVAENLILTF</sequence>
<dbReference type="GO" id="GO:0009307">
    <property type="term" value="P:DNA restriction-modification system"/>
    <property type="evidence" value="ECO:0007669"/>
    <property type="project" value="UniProtKB-KW"/>
</dbReference>
<dbReference type="Gene3D" id="3.90.120.10">
    <property type="entry name" value="DNA Methylase, subunit A, domain 2"/>
    <property type="match status" value="1"/>
</dbReference>
<reference evidence="8" key="1">
    <citation type="journal article" date="2012" name="Science">
        <title>Fermentation, hydrogen, and sulfur metabolism in multiple uncultivated bacterial phyla.</title>
        <authorList>
            <person name="Wrighton K.C."/>
            <person name="Thomas B.C."/>
            <person name="Sharon I."/>
            <person name="Miller C.S."/>
            <person name="Castelle C.J."/>
            <person name="VerBerkmoes N.C."/>
            <person name="Wilkins M.J."/>
            <person name="Hettich R.L."/>
            <person name="Lipton M.S."/>
            <person name="Williams K.H."/>
            <person name="Long P.E."/>
            <person name="Banfield J.F."/>
        </authorList>
    </citation>
    <scope>NUCLEOTIDE SEQUENCE [LARGE SCALE GENOMIC DNA]</scope>
</reference>
<dbReference type="AlphaFoldDB" id="K2FXC3"/>
<comment type="catalytic activity">
    <reaction evidence="7">
        <text>a 2'-deoxycytidine in DNA + S-adenosyl-L-methionine = a 5-methyl-2'-deoxycytidine in DNA + S-adenosyl-L-homocysteine + H(+)</text>
        <dbReference type="Rhea" id="RHEA:13681"/>
        <dbReference type="Rhea" id="RHEA-COMP:11369"/>
        <dbReference type="Rhea" id="RHEA-COMP:11370"/>
        <dbReference type="ChEBI" id="CHEBI:15378"/>
        <dbReference type="ChEBI" id="CHEBI:57856"/>
        <dbReference type="ChEBI" id="CHEBI:59789"/>
        <dbReference type="ChEBI" id="CHEBI:85452"/>
        <dbReference type="ChEBI" id="CHEBI:85454"/>
        <dbReference type="EC" id="2.1.1.37"/>
    </reaction>
</comment>
<dbReference type="PROSITE" id="PS51679">
    <property type="entry name" value="SAM_MT_C5"/>
    <property type="match status" value="1"/>
</dbReference>
<dbReference type="GO" id="GO:0032259">
    <property type="term" value="P:methylation"/>
    <property type="evidence" value="ECO:0007669"/>
    <property type="project" value="UniProtKB-KW"/>
</dbReference>
<dbReference type="InterPro" id="IPR001525">
    <property type="entry name" value="C5_MeTfrase"/>
</dbReference>
<comment type="similarity">
    <text evidence="5 6">Belongs to the class I-like SAM-binding methyltransferase superfamily. C5-methyltransferase family.</text>
</comment>